<evidence type="ECO:0000256" key="1">
    <source>
        <dbReference type="SAM" id="MobiDB-lite"/>
    </source>
</evidence>
<dbReference type="AlphaFoldDB" id="A0AA35Z1F2"/>
<organism evidence="2 3">
    <name type="scientific">Lactuca saligna</name>
    <name type="common">Willowleaf lettuce</name>
    <dbReference type="NCBI Taxonomy" id="75948"/>
    <lineage>
        <taxon>Eukaryota</taxon>
        <taxon>Viridiplantae</taxon>
        <taxon>Streptophyta</taxon>
        <taxon>Embryophyta</taxon>
        <taxon>Tracheophyta</taxon>
        <taxon>Spermatophyta</taxon>
        <taxon>Magnoliopsida</taxon>
        <taxon>eudicotyledons</taxon>
        <taxon>Gunneridae</taxon>
        <taxon>Pentapetalae</taxon>
        <taxon>asterids</taxon>
        <taxon>campanulids</taxon>
        <taxon>Asterales</taxon>
        <taxon>Asteraceae</taxon>
        <taxon>Cichorioideae</taxon>
        <taxon>Cichorieae</taxon>
        <taxon>Lactucinae</taxon>
        <taxon>Lactuca</taxon>
    </lineage>
</organism>
<protein>
    <submittedName>
        <fullName evidence="2">Uncharacterized protein</fullName>
    </submittedName>
</protein>
<name>A0AA35Z1F2_LACSI</name>
<feature type="region of interest" description="Disordered" evidence="1">
    <location>
        <begin position="125"/>
        <end position="162"/>
    </location>
</feature>
<evidence type="ECO:0000313" key="2">
    <source>
        <dbReference type="EMBL" id="CAI9283966.1"/>
    </source>
</evidence>
<reference evidence="2" key="1">
    <citation type="submission" date="2023-04" db="EMBL/GenBank/DDBJ databases">
        <authorList>
            <person name="Vijverberg K."/>
            <person name="Xiong W."/>
            <person name="Schranz E."/>
        </authorList>
    </citation>
    <scope>NUCLEOTIDE SEQUENCE</scope>
</reference>
<sequence>MGYKTSFSATQKKFQTSLRRRNNKVLITGVQGCLRCPSLEQTTSRYLALMVISDDAKGGILVLTRYFLDFFRARGFKRVIDDFAKKANIDEKQHTNIYLIGPFFVRKSSKHSKNTLCSLGESYTSTTRTHFPPQDSGHSKLRTSLDSANQSRSTSSNSKSIASRVKKRQRCVFSFSIASRVKKRCRCTDAVMKI</sequence>
<proteinExistence type="predicted"/>
<evidence type="ECO:0000313" key="3">
    <source>
        <dbReference type="Proteomes" id="UP001177003"/>
    </source>
</evidence>
<accession>A0AA35Z1F2</accession>
<gene>
    <name evidence="2" type="ORF">LSALG_LOCUS23529</name>
</gene>
<dbReference type="Proteomes" id="UP001177003">
    <property type="component" value="Chromosome 5"/>
</dbReference>
<dbReference type="EMBL" id="OX465081">
    <property type="protein sequence ID" value="CAI9283966.1"/>
    <property type="molecule type" value="Genomic_DNA"/>
</dbReference>
<keyword evidence="3" id="KW-1185">Reference proteome</keyword>
<feature type="compositionally biased region" description="Low complexity" evidence="1">
    <location>
        <begin position="147"/>
        <end position="162"/>
    </location>
</feature>